<accession>A0A1I7ZYG6</accession>
<evidence type="ECO:0000256" key="1">
    <source>
        <dbReference type="SAM" id="SignalP"/>
    </source>
</evidence>
<organism evidence="2 3">
    <name type="scientific">Steinernema glaseri</name>
    <dbReference type="NCBI Taxonomy" id="37863"/>
    <lineage>
        <taxon>Eukaryota</taxon>
        <taxon>Metazoa</taxon>
        <taxon>Ecdysozoa</taxon>
        <taxon>Nematoda</taxon>
        <taxon>Chromadorea</taxon>
        <taxon>Rhabditida</taxon>
        <taxon>Tylenchina</taxon>
        <taxon>Panagrolaimomorpha</taxon>
        <taxon>Strongyloidoidea</taxon>
        <taxon>Steinernematidae</taxon>
        <taxon>Steinernema</taxon>
    </lineage>
</organism>
<dbReference type="WBParaSite" id="L893_g31178.t1">
    <property type="protein sequence ID" value="L893_g31178.t1"/>
    <property type="gene ID" value="L893_g31178"/>
</dbReference>
<dbReference type="AlphaFoldDB" id="A0A1I7ZYG6"/>
<keyword evidence="1" id="KW-0732">Signal</keyword>
<feature type="chain" id="PRO_5009314061" evidence="1">
    <location>
        <begin position="37"/>
        <end position="70"/>
    </location>
</feature>
<feature type="signal peptide" evidence="1">
    <location>
        <begin position="1"/>
        <end position="36"/>
    </location>
</feature>
<keyword evidence="2" id="KW-1185">Reference proteome</keyword>
<name>A0A1I7ZYG6_9BILA</name>
<evidence type="ECO:0000313" key="2">
    <source>
        <dbReference type="Proteomes" id="UP000095287"/>
    </source>
</evidence>
<sequence length="70" mass="7556">MQRPSHVLHHQAKMSPVYSILLLLAVLVALLGTSFAELGPEGFGKGGDRGVDGETLSRFARAYGYYGYGK</sequence>
<reference evidence="3" key="1">
    <citation type="submission" date="2016-11" db="UniProtKB">
        <authorList>
            <consortium name="WormBaseParasite"/>
        </authorList>
    </citation>
    <scope>IDENTIFICATION</scope>
</reference>
<protein>
    <submittedName>
        <fullName evidence="3">Uncharacterized protein</fullName>
    </submittedName>
</protein>
<dbReference type="Proteomes" id="UP000095287">
    <property type="component" value="Unplaced"/>
</dbReference>
<evidence type="ECO:0000313" key="3">
    <source>
        <dbReference type="WBParaSite" id="L893_g31178.t1"/>
    </source>
</evidence>
<proteinExistence type="predicted"/>